<evidence type="ECO:0008006" key="4">
    <source>
        <dbReference type="Google" id="ProtNLM"/>
    </source>
</evidence>
<name>A0ABW7N9Z9_9BACT</name>
<dbReference type="RefSeq" id="WP_395417731.1">
    <property type="nucleotide sequence ID" value="NZ_JBIPKE010000017.1"/>
</dbReference>
<dbReference type="EMBL" id="JBIPKE010000017">
    <property type="protein sequence ID" value="MFH6984386.1"/>
    <property type="molecule type" value="Genomic_DNA"/>
</dbReference>
<comment type="caution">
    <text evidence="2">The sequence shown here is derived from an EMBL/GenBank/DDBJ whole genome shotgun (WGS) entry which is preliminary data.</text>
</comment>
<keyword evidence="1" id="KW-0812">Transmembrane</keyword>
<sequence>MEEDKKLFTQKGISIATFLGGPLAAGYLVRQNFRALGKETEALISIILGILLTAATFIPLFMLPEDIVDKIPNQLIPAIYTLIIYGVVELVQGKDLKRYKEEERQFESNWKATGIGLLWMLVLVGVFAVYIFTSPEMSAEVDSEIHRKMEQIAINEDKALKIYRMDPNTVSREDLIRVVEDEGIFYWNTNLQLLEEIQHYELEESYVRYVRKLMEYTRIRLATYVLIKKSIDEGTNKYNTEIESKNTEIERLLQEIDQMSL</sequence>
<keyword evidence="3" id="KW-1185">Reference proteome</keyword>
<evidence type="ECO:0000256" key="1">
    <source>
        <dbReference type="SAM" id="Phobius"/>
    </source>
</evidence>
<proteinExistence type="predicted"/>
<organism evidence="2 3">
    <name type="scientific">Marinoscillum luteum</name>
    <dbReference type="NCBI Taxonomy" id="861051"/>
    <lineage>
        <taxon>Bacteria</taxon>
        <taxon>Pseudomonadati</taxon>
        <taxon>Bacteroidota</taxon>
        <taxon>Cytophagia</taxon>
        <taxon>Cytophagales</taxon>
        <taxon>Reichenbachiellaceae</taxon>
        <taxon>Marinoscillum</taxon>
    </lineage>
</organism>
<feature type="transmembrane region" description="Helical" evidence="1">
    <location>
        <begin position="12"/>
        <end position="30"/>
    </location>
</feature>
<reference evidence="2 3" key="1">
    <citation type="journal article" date="2013" name="Int. J. Syst. Evol. Microbiol.">
        <title>Marinoscillum luteum sp. nov., isolated from marine sediment.</title>
        <authorList>
            <person name="Cha I.T."/>
            <person name="Park S.J."/>
            <person name="Kim S.J."/>
            <person name="Kim J.G."/>
            <person name="Jung M.Y."/>
            <person name="Shin K.S."/>
            <person name="Kwon K.K."/>
            <person name="Yang S.H."/>
            <person name="Seo Y.S."/>
            <person name="Rhee S.K."/>
        </authorList>
    </citation>
    <scope>NUCLEOTIDE SEQUENCE [LARGE SCALE GENOMIC DNA]</scope>
    <source>
        <strain evidence="2 3">KCTC 23939</strain>
    </source>
</reference>
<protein>
    <recommendedName>
        <fullName evidence="4">DUF4407 domain-containing protein</fullName>
    </recommendedName>
</protein>
<accession>A0ABW7N9Z9</accession>
<dbReference type="Proteomes" id="UP001610063">
    <property type="component" value="Unassembled WGS sequence"/>
</dbReference>
<gene>
    <name evidence="2" type="ORF">ACHKAR_13115</name>
</gene>
<feature type="transmembrane region" description="Helical" evidence="1">
    <location>
        <begin position="112"/>
        <end position="132"/>
    </location>
</feature>
<feature type="transmembrane region" description="Helical" evidence="1">
    <location>
        <begin position="42"/>
        <end position="62"/>
    </location>
</feature>
<evidence type="ECO:0000313" key="2">
    <source>
        <dbReference type="EMBL" id="MFH6984386.1"/>
    </source>
</evidence>
<keyword evidence="1" id="KW-1133">Transmembrane helix</keyword>
<keyword evidence="1" id="KW-0472">Membrane</keyword>
<feature type="transmembrane region" description="Helical" evidence="1">
    <location>
        <begin position="74"/>
        <end position="91"/>
    </location>
</feature>
<evidence type="ECO:0000313" key="3">
    <source>
        <dbReference type="Proteomes" id="UP001610063"/>
    </source>
</evidence>